<comment type="subcellular location">
    <subcellularLocation>
        <location evidence="2">Secreted</location>
    </subcellularLocation>
</comment>
<comment type="caution">
    <text evidence="13">The sequence shown here is derived from an EMBL/GenBank/DDBJ whole genome shotgun (WGS) entry which is preliminary data.</text>
</comment>
<dbReference type="GO" id="GO:0031640">
    <property type="term" value="P:killing of cells of another organism"/>
    <property type="evidence" value="ECO:0007669"/>
    <property type="project" value="UniProtKB-KW"/>
</dbReference>
<accession>A0A4R6SI31</accession>
<evidence type="ECO:0000256" key="11">
    <source>
        <dbReference type="ARBA" id="ARBA00055588"/>
    </source>
</evidence>
<evidence type="ECO:0000256" key="2">
    <source>
        <dbReference type="ARBA" id="ARBA00004613"/>
    </source>
</evidence>
<evidence type="ECO:0000256" key="8">
    <source>
        <dbReference type="ARBA" id="ARBA00022801"/>
    </source>
</evidence>
<keyword evidence="12" id="KW-0732">Signal</keyword>
<name>A0A4R6SI31_LABRH</name>
<keyword evidence="10" id="KW-0326">Glycosidase</keyword>
<evidence type="ECO:0000313" key="13">
    <source>
        <dbReference type="EMBL" id="TDQ01485.1"/>
    </source>
</evidence>
<dbReference type="Gene3D" id="3.20.20.80">
    <property type="entry name" value="Glycosidases"/>
    <property type="match status" value="1"/>
</dbReference>
<dbReference type="PROSITE" id="PS51904">
    <property type="entry name" value="GLYCOSYL_HYDROL_F25_2"/>
    <property type="match status" value="1"/>
</dbReference>
<keyword evidence="6" id="KW-0929">Antimicrobial</keyword>
<dbReference type="Proteomes" id="UP000295444">
    <property type="component" value="Unassembled WGS sequence"/>
</dbReference>
<keyword evidence="8" id="KW-0378">Hydrolase</keyword>
<evidence type="ECO:0000256" key="1">
    <source>
        <dbReference type="ARBA" id="ARBA00000632"/>
    </source>
</evidence>
<dbReference type="InterPro" id="IPR017853">
    <property type="entry name" value="GH"/>
</dbReference>
<comment type="similarity">
    <text evidence="3">Belongs to the glycosyl hydrolase 25 family.</text>
</comment>
<proteinExistence type="inferred from homology"/>
<dbReference type="CDD" id="cd06412">
    <property type="entry name" value="GH25_CH-type"/>
    <property type="match status" value="1"/>
</dbReference>
<gene>
    <name evidence="13" type="ORF">EV186_1021354</name>
</gene>
<dbReference type="GO" id="GO:0016052">
    <property type="term" value="P:carbohydrate catabolic process"/>
    <property type="evidence" value="ECO:0007669"/>
    <property type="project" value="TreeGrafter"/>
</dbReference>
<dbReference type="RefSeq" id="WP_133850062.1">
    <property type="nucleotide sequence ID" value="NZ_SNXZ01000002.1"/>
</dbReference>
<comment type="catalytic activity">
    <reaction evidence="1">
        <text>Hydrolysis of (1-&gt;4)-beta-linkages between N-acetylmuramic acid and N-acetyl-D-glucosamine residues in a peptidoglycan and between N-acetyl-D-glucosamine residues in chitodextrins.</text>
        <dbReference type="EC" id="3.2.1.17"/>
    </reaction>
</comment>
<dbReference type="InterPro" id="IPR002053">
    <property type="entry name" value="Glyco_hydro_25"/>
</dbReference>
<keyword evidence="14" id="KW-1185">Reference proteome</keyword>
<dbReference type="PANTHER" id="PTHR34135:SF2">
    <property type="entry name" value="LYSOZYME"/>
    <property type="match status" value="1"/>
</dbReference>
<dbReference type="GO" id="GO:0003796">
    <property type="term" value="F:lysozyme activity"/>
    <property type="evidence" value="ECO:0007669"/>
    <property type="project" value="UniProtKB-EC"/>
</dbReference>
<evidence type="ECO:0000256" key="10">
    <source>
        <dbReference type="ARBA" id="ARBA00023295"/>
    </source>
</evidence>
<sequence>MKKLSKRAKLGACATVLVAAAAGISVNTASAEAPQAHPSVAHPERDYMGSQVRLHMPKVKSIPPHLQDTVPGLDVSGWQGNVDWGTVAANGAKFAYVKATESIDYTSDYFSQQYDGSYGAGIIRGAYHFATPNTSSGADQANFFVDHGGGWSQDGMTLPGMLDIEWNPYGDTCYGLDQASMAGWIADFSNTYQARTGRWPAIYTATSWWNQCVGDAGSGFGANSPLVIANYNGSPGALPAGWDFQTIWQFADSGTFPGDQDQFNGDITRVQALANG</sequence>
<dbReference type="PANTHER" id="PTHR34135">
    <property type="entry name" value="LYSOZYME"/>
    <property type="match status" value="1"/>
</dbReference>
<evidence type="ECO:0000313" key="14">
    <source>
        <dbReference type="Proteomes" id="UP000295444"/>
    </source>
</evidence>
<dbReference type="GO" id="GO:0009253">
    <property type="term" value="P:peptidoglycan catabolic process"/>
    <property type="evidence" value="ECO:0007669"/>
    <property type="project" value="InterPro"/>
</dbReference>
<keyword evidence="7" id="KW-0081">Bacteriolytic enzyme</keyword>
<dbReference type="GO" id="GO:0005576">
    <property type="term" value="C:extracellular region"/>
    <property type="evidence" value="ECO:0007669"/>
    <property type="project" value="UniProtKB-SubCell"/>
</dbReference>
<organism evidence="13 14">
    <name type="scientific">Labedaea rhizosphaerae</name>
    <dbReference type="NCBI Taxonomy" id="598644"/>
    <lineage>
        <taxon>Bacteria</taxon>
        <taxon>Bacillati</taxon>
        <taxon>Actinomycetota</taxon>
        <taxon>Actinomycetes</taxon>
        <taxon>Pseudonocardiales</taxon>
        <taxon>Pseudonocardiaceae</taxon>
        <taxon>Labedaea</taxon>
    </lineage>
</organism>
<keyword evidence="9" id="KW-1015">Disulfide bond</keyword>
<dbReference type="GO" id="GO:0016998">
    <property type="term" value="P:cell wall macromolecule catabolic process"/>
    <property type="evidence" value="ECO:0007669"/>
    <property type="project" value="InterPro"/>
</dbReference>
<dbReference type="EC" id="3.2.1.17" evidence="4"/>
<protein>
    <recommendedName>
        <fullName evidence="4">lysozyme</fullName>
        <ecNumber evidence="4">3.2.1.17</ecNumber>
    </recommendedName>
</protein>
<keyword evidence="5" id="KW-0964">Secreted</keyword>
<feature type="chain" id="PRO_5021025218" description="lysozyme" evidence="12">
    <location>
        <begin position="32"/>
        <end position="276"/>
    </location>
</feature>
<evidence type="ECO:0000256" key="4">
    <source>
        <dbReference type="ARBA" id="ARBA00012732"/>
    </source>
</evidence>
<dbReference type="AlphaFoldDB" id="A0A4R6SI31"/>
<evidence type="ECO:0000256" key="12">
    <source>
        <dbReference type="SAM" id="SignalP"/>
    </source>
</evidence>
<comment type="function">
    <text evidence="11">This enzyme has both lysozyme (acetylmuramidase) and diacetylmuramidase activities.</text>
</comment>
<evidence type="ECO:0000256" key="9">
    <source>
        <dbReference type="ARBA" id="ARBA00023157"/>
    </source>
</evidence>
<evidence type="ECO:0000256" key="3">
    <source>
        <dbReference type="ARBA" id="ARBA00010646"/>
    </source>
</evidence>
<dbReference type="InterPro" id="IPR018077">
    <property type="entry name" value="Glyco_hydro_fam25_subgr"/>
</dbReference>
<evidence type="ECO:0000256" key="6">
    <source>
        <dbReference type="ARBA" id="ARBA00022529"/>
    </source>
</evidence>
<dbReference type="SUPFAM" id="SSF51445">
    <property type="entry name" value="(Trans)glycosidases"/>
    <property type="match status" value="1"/>
</dbReference>
<dbReference type="Pfam" id="PF01183">
    <property type="entry name" value="Glyco_hydro_25"/>
    <property type="match status" value="1"/>
</dbReference>
<reference evidence="13 14" key="1">
    <citation type="submission" date="2019-03" db="EMBL/GenBank/DDBJ databases">
        <title>Genomic Encyclopedia of Type Strains, Phase IV (KMG-IV): sequencing the most valuable type-strain genomes for metagenomic binning, comparative biology and taxonomic classification.</title>
        <authorList>
            <person name="Goeker M."/>
        </authorList>
    </citation>
    <scope>NUCLEOTIDE SEQUENCE [LARGE SCALE GENOMIC DNA]</scope>
    <source>
        <strain evidence="13 14">DSM 45361</strain>
    </source>
</reference>
<feature type="signal peptide" evidence="12">
    <location>
        <begin position="1"/>
        <end position="31"/>
    </location>
</feature>
<evidence type="ECO:0000256" key="7">
    <source>
        <dbReference type="ARBA" id="ARBA00022638"/>
    </source>
</evidence>
<dbReference type="FunFam" id="3.20.20.80:FF:000060">
    <property type="entry name" value="Lysozyme M1"/>
    <property type="match status" value="1"/>
</dbReference>
<dbReference type="OrthoDB" id="287365at2"/>
<dbReference type="EMBL" id="SNXZ01000002">
    <property type="protein sequence ID" value="TDQ01485.1"/>
    <property type="molecule type" value="Genomic_DNA"/>
</dbReference>
<evidence type="ECO:0000256" key="5">
    <source>
        <dbReference type="ARBA" id="ARBA00022525"/>
    </source>
</evidence>
<dbReference type="SMART" id="SM00641">
    <property type="entry name" value="Glyco_25"/>
    <property type="match status" value="1"/>
</dbReference>
<dbReference type="GO" id="GO:0042742">
    <property type="term" value="P:defense response to bacterium"/>
    <property type="evidence" value="ECO:0007669"/>
    <property type="project" value="UniProtKB-KW"/>
</dbReference>